<evidence type="ECO:0008006" key="3">
    <source>
        <dbReference type="Google" id="ProtNLM"/>
    </source>
</evidence>
<name>A0ABT3G9V0_9BACT</name>
<comment type="caution">
    <text evidence="1">The sequence shown here is derived from an EMBL/GenBank/DDBJ whole genome shotgun (WGS) entry which is preliminary data.</text>
</comment>
<dbReference type="Proteomes" id="UP001165653">
    <property type="component" value="Unassembled WGS sequence"/>
</dbReference>
<sequence>MNDLLAWLVAAIKAEPSLAEFKDRVFPDAAPENAKNPCLVYQLYGDESEATLDPGPLKDGSYAYQIRIYAGTRIRANALREIFRIKFQGMTPLSIGGGWRIEGSAWGNLAETYDEKLRDYGALGVLEVHLTGE</sequence>
<gene>
    <name evidence="1" type="ORF">OJ996_23715</name>
</gene>
<accession>A0ABT3G9V0</accession>
<evidence type="ECO:0000313" key="1">
    <source>
        <dbReference type="EMBL" id="MCW1916615.1"/>
    </source>
</evidence>
<proteinExistence type="predicted"/>
<protein>
    <recommendedName>
        <fullName evidence="3">DUF3168 domain-containing protein</fullName>
    </recommendedName>
</protein>
<dbReference type="EMBL" id="JAPDDR010000016">
    <property type="protein sequence ID" value="MCW1916615.1"/>
    <property type="molecule type" value="Genomic_DNA"/>
</dbReference>
<evidence type="ECO:0000313" key="2">
    <source>
        <dbReference type="Proteomes" id="UP001165653"/>
    </source>
</evidence>
<organism evidence="1 2">
    <name type="scientific">Luteolibacter rhizosphaerae</name>
    <dbReference type="NCBI Taxonomy" id="2989719"/>
    <lineage>
        <taxon>Bacteria</taxon>
        <taxon>Pseudomonadati</taxon>
        <taxon>Verrucomicrobiota</taxon>
        <taxon>Verrucomicrobiia</taxon>
        <taxon>Verrucomicrobiales</taxon>
        <taxon>Verrucomicrobiaceae</taxon>
        <taxon>Luteolibacter</taxon>
    </lineage>
</organism>
<reference evidence="1" key="1">
    <citation type="submission" date="2022-10" db="EMBL/GenBank/DDBJ databases">
        <title>Luteolibacter sp. GHJ8, whole genome shotgun sequencing project.</title>
        <authorList>
            <person name="Zhao G."/>
            <person name="Shen L."/>
        </authorList>
    </citation>
    <scope>NUCLEOTIDE SEQUENCE</scope>
    <source>
        <strain evidence="1">GHJ8</strain>
    </source>
</reference>
<dbReference type="RefSeq" id="WP_264516195.1">
    <property type="nucleotide sequence ID" value="NZ_JAPDDR010000016.1"/>
</dbReference>
<keyword evidence="2" id="KW-1185">Reference proteome</keyword>